<dbReference type="Proteomes" id="UP000523795">
    <property type="component" value="Unassembled WGS sequence"/>
</dbReference>
<evidence type="ECO:0000313" key="3">
    <source>
        <dbReference type="EMBL" id="NKX51841.1"/>
    </source>
</evidence>
<proteinExistence type="inferred from homology"/>
<gene>
    <name evidence="3" type="ORF">HER39_14955</name>
</gene>
<dbReference type="InterPro" id="IPR051687">
    <property type="entry name" value="Peroxisomal_Beta-Oxidation"/>
</dbReference>
<dbReference type="PANTHER" id="PTHR45024:SF2">
    <property type="entry name" value="SCP2 DOMAIN-CONTAINING PROTEIN"/>
    <property type="match status" value="1"/>
</dbReference>
<organism evidence="3 4">
    <name type="scientific">Arthrobacter deserti</name>
    <dbReference type="NCBI Taxonomy" id="1742687"/>
    <lineage>
        <taxon>Bacteria</taxon>
        <taxon>Bacillati</taxon>
        <taxon>Actinomycetota</taxon>
        <taxon>Actinomycetes</taxon>
        <taxon>Micrococcales</taxon>
        <taxon>Micrococcaceae</taxon>
        <taxon>Arthrobacter</taxon>
    </lineage>
</organism>
<comment type="caution">
    <text evidence="3">The sequence shown here is derived from an EMBL/GenBank/DDBJ whole genome shotgun (WGS) entry which is preliminary data.</text>
</comment>
<keyword evidence="4" id="KW-1185">Reference proteome</keyword>
<dbReference type="Pfam" id="PF00106">
    <property type="entry name" value="adh_short"/>
    <property type="match status" value="1"/>
</dbReference>
<protein>
    <submittedName>
        <fullName evidence="3">SDR family NAD(P)-dependent oxidoreductase</fullName>
    </submittedName>
</protein>
<comment type="similarity">
    <text evidence="1">Belongs to the short-chain dehydrogenases/reductases (SDR) family.</text>
</comment>
<dbReference type="InterPro" id="IPR020904">
    <property type="entry name" value="Sc_DH/Rdtase_CS"/>
</dbReference>
<dbReference type="PRINTS" id="PR00081">
    <property type="entry name" value="GDHRDH"/>
</dbReference>
<keyword evidence="2" id="KW-0560">Oxidoreductase</keyword>
<dbReference type="InterPro" id="IPR036291">
    <property type="entry name" value="NAD(P)-bd_dom_sf"/>
</dbReference>
<dbReference type="Gene3D" id="3.40.50.720">
    <property type="entry name" value="NAD(P)-binding Rossmann-like Domain"/>
    <property type="match status" value="1"/>
</dbReference>
<feature type="non-terminal residue" evidence="3">
    <location>
        <position position="1"/>
    </location>
</feature>
<evidence type="ECO:0000313" key="4">
    <source>
        <dbReference type="Proteomes" id="UP000523795"/>
    </source>
</evidence>
<sequence length="178" mass="18278">TGSGRGLGLAYAQELARQGAAVVINDVDAAVAQEAADSIAAAGGRAVAVAAPVGPTETAKALVSAAVENFGRLDILVTNAGVLRDKSLLKMTDEDFDLVINVHLRGTFTCVREAWTYFKEHGIAGRIIAIGSPTGQRGNFGQTNYAAAKAGIVGMVRTWALEMKKAGVTANAVIPVAA</sequence>
<dbReference type="EMBL" id="JAAZSR010000322">
    <property type="protein sequence ID" value="NKX51841.1"/>
    <property type="molecule type" value="Genomic_DNA"/>
</dbReference>
<accession>A0ABX1JS01</accession>
<dbReference type="PROSITE" id="PS00061">
    <property type="entry name" value="ADH_SHORT"/>
    <property type="match status" value="1"/>
</dbReference>
<reference evidence="3 4" key="1">
    <citation type="submission" date="2020-04" db="EMBL/GenBank/DDBJ databases">
        <authorList>
            <person name="Liu S."/>
        </authorList>
    </citation>
    <scope>NUCLEOTIDE SEQUENCE [LARGE SCALE GENOMIC DNA]</scope>
    <source>
        <strain evidence="3 4">CGMCC 1.15091</strain>
    </source>
</reference>
<dbReference type="SUPFAM" id="SSF51735">
    <property type="entry name" value="NAD(P)-binding Rossmann-fold domains"/>
    <property type="match status" value="1"/>
</dbReference>
<dbReference type="PRINTS" id="PR00080">
    <property type="entry name" value="SDRFAMILY"/>
</dbReference>
<dbReference type="InterPro" id="IPR002347">
    <property type="entry name" value="SDR_fam"/>
</dbReference>
<dbReference type="PANTHER" id="PTHR45024">
    <property type="entry name" value="DEHYDROGENASES, SHORT CHAIN"/>
    <property type="match status" value="1"/>
</dbReference>
<evidence type="ECO:0000256" key="1">
    <source>
        <dbReference type="ARBA" id="ARBA00006484"/>
    </source>
</evidence>
<name>A0ABX1JS01_9MICC</name>
<evidence type="ECO:0000256" key="2">
    <source>
        <dbReference type="ARBA" id="ARBA00023002"/>
    </source>
</evidence>
<feature type="non-terminal residue" evidence="3">
    <location>
        <position position="178"/>
    </location>
</feature>